<dbReference type="AlphaFoldDB" id="A0A367PK73"/>
<organism evidence="1 2">
    <name type="scientific">Cupriavidus necator</name>
    <name type="common">Alcaligenes eutrophus</name>
    <name type="synonym">Ralstonia eutropha</name>
    <dbReference type="NCBI Taxonomy" id="106590"/>
    <lineage>
        <taxon>Bacteria</taxon>
        <taxon>Pseudomonadati</taxon>
        <taxon>Pseudomonadota</taxon>
        <taxon>Betaproteobacteria</taxon>
        <taxon>Burkholderiales</taxon>
        <taxon>Burkholderiaceae</taxon>
        <taxon>Cupriavidus</taxon>
    </lineage>
</organism>
<gene>
    <name evidence="1" type="ORF">DDK22_11615</name>
</gene>
<dbReference type="EMBL" id="QDHA01000026">
    <property type="protein sequence ID" value="RCJ08280.1"/>
    <property type="molecule type" value="Genomic_DNA"/>
</dbReference>
<proteinExistence type="predicted"/>
<evidence type="ECO:0008006" key="3">
    <source>
        <dbReference type="Google" id="ProtNLM"/>
    </source>
</evidence>
<accession>A0A367PK73</accession>
<reference evidence="1 2" key="1">
    <citation type="submission" date="2018-04" db="EMBL/GenBank/DDBJ databases">
        <title>Cupriavidus necator CR12 genome sequencing and assembly.</title>
        <authorList>
            <person name="Ben Fekih I."/>
            <person name="Mazhar H.S."/>
            <person name="Bello S.K."/>
            <person name="Rensing C."/>
        </authorList>
    </citation>
    <scope>NUCLEOTIDE SEQUENCE [LARGE SCALE GENOMIC DNA]</scope>
    <source>
        <strain evidence="1 2">CR12</strain>
    </source>
</reference>
<evidence type="ECO:0000313" key="2">
    <source>
        <dbReference type="Proteomes" id="UP000253501"/>
    </source>
</evidence>
<evidence type="ECO:0000313" key="1">
    <source>
        <dbReference type="EMBL" id="RCJ08280.1"/>
    </source>
</evidence>
<name>A0A367PK73_CUPNE</name>
<comment type="caution">
    <text evidence="1">The sequence shown here is derived from an EMBL/GenBank/DDBJ whole genome shotgun (WGS) entry which is preliminary data.</text>
</comment>
<dbReference type="RefSeq" id="WP_114132087.1">
    <property type="nucleotide sequence ID" value="NZ_CP068436.1"/>
</dbReference>
<dbReference type="Proteomes" id="UP000253501">
    <property type="component" value="Unassembled WGS sequence"/>
</dbReference>
<sequence>MPDQTDPAFEFARCAEQSALRIWLHWEESRQMLLRLRLKALDEDIKGARQGLTRVTDAPDWNALHGLPAQILAAQVERNAAHARDFGSLYVEMASALMEHLRESTEAWQDYQRKVMVEGGGYAPFAESAREMFDNVGRLMAVPTAGAKAPARPAGASRS</sequence>
<protein>
    <recommendedName>
        <fullName evidence="3">Phasin domain-containing protein</fullName>
    </recommendedName>
</protein>